<dbReference type="InterPro" id="IPR036388">
    <property type="entry name" value="WH-like_DNA-bd_sf"/>
</dbReference>
<dbReference type="SUPFAM" id="SSF46767">
    <property type="entry name" value="Methylated DNA-protein cysteine methyltransferase, C-terminal domain"/>
    <property type="match status" value="1"/>
</dbReference>
<dbReference type="EMBL" id="WBMT01000019">
    <property type="protein sequence ID" value="KAB2343434.1"/>
    <property type="molecule type" value="Genomic_DNA"/>
</dbReference>
<organism evidence="3 4">
    <name type="scientific">Actinomadura rudentiformis</name>
    <dbReference type="NCBI Taxonomy" id="359158"/>
    <lineage>
        <taxon>Bacteria</taxon>
        <taxon>Bacillati</taxon>
        <taxon>Actinomycetota</taxon>
        <taxon>Actinomycetes</taxon>
        <taxon>Streptosporangiales</taxon>
        <taxon>Thermomonosporaceae</taxon>
        <taxon>Actinomadura</taxon>
    </lineage>
</organism>
<dbReference type="InterPro" id="IPR036217">
    <property type="entry name" value="MethylDNA_cys_MeTrfase_DNAb"/>
</dbReference>
<dbReference type="Pfam" id="PF01035">
    <property type="entry name" value="DNA_binding_1"/>
    <property type="match status" value="1"/>
</dbReference>
<dbReference type="GO" id="GO:0008168">
    <property type="term" value="F:methyltransferase activity"/>
    <property type="evidence" value="ECO:0007669"/>
    <property type="project" value="UniProtKB-KW"/>
</dbReference>
<dbReference type="PANTHER" id="PTHR42942">
    <property type="entry name" value="6-O-METHYLGUANINE DNA METHYLTRANSFERASE"/>
    <property type="match status" value="1"/>
</dbReference>
<proteinExistence type="predicted"/>
<protein>
    <submittedName>
        <fullName evidence="3">Cysteine methyltransferase</fullName>
    </submittedName>
</protein>
<keyword evidence="1" id="KW-0227">DNA damage</keyword>
<dbReference type="OrthoDB" id="9132167at2"/>
<evidence type="ECO:0000313" key="3">
    <source>
        <dbReference type="EMBL" id="KAB2343434.1"/>
    </source>
</evidence>
<dbReference type="Proteomes" id="UP000468735">
    <property type="component" value="Unassembled WGS sequence"/>
</dbReference>
<evidence type="ECO:0000259" key="2">
    <source>
        <dbReference type="Pfam" id="PF01035"/>
    </source>
</evidence>
<keyword evidence="3" id="KW-0808">Transferase</keyword>
<sequence length="112" mass="12412">MRSDPDEYAETVLDAVERIPPGQVMSYGDVAELVGAGGPRQVGRVMSLYGGGVPWWRVVRADGRPAEGHEVRAFEHYRAEGTPVRPDGRRVDMRRARWDGTGWDGTGWDETG</sequence>
<dbReference type="InterPro" id="IPR052520">
    <property type="entry name" value="ATL_DNA_repair"/>
</dbReference>
<evidence type="ECO:0000256" key="1">
    <source>
        <dbReference type="ARBA" id="ARBA00022763"/>
    </source>
</evidence>
<dbReference type="GO" id="GO:0032259">
    <property type="term" value="P:methylation"/>
    <property type="evidence" value="ECO:0007669"/>
    <property type="project" value="UniProtKB-KW"/>
</dbReference>
<gene>
    <name evidence="3" type="ORF">F8566_35500</name>
</gene>
<dbReference type="RefSeq" id="WP_151566237.1">
    <property type="nucleotide sequence ID" value="NZ_WBMT01000019.1"/>
</dbReference>
<evidence type="ECO:0000313" key="4">
    <source>
        <dbReference type="Proteomes" id="UP000468735"/>
    </source>
</evidence>
<name>A0A6H9YUJ3_9ACTN</name>
<dbReference type="PANTHER" id="PTHR42942:SF1">
    <property type="entry name" value="ALKYLTRANSFERASE-LIKE PROTEIN 1"/>
    <property type="match status" value="1"/>
</dbReference>
<dbReference type="CDD" id="cd06445">
    <property type="entry name" value="ATase"/>
    <property type="match status" value="1"/>
</dbReference>
<dbReference type="Gene3D" id="1.10.10.10">
    <property type="entry name" value="Winged helix-like DNA-binding domain superfamily/Winged helix DNA-binding domain"/>
    <property type="match status" value="1"/>
</dbReference>
<accession>A0A6H9YUJ3</accession>
<keyword evidence="4" id="KW-1185">Reference proteome</keyword>
<feature type="domain" description="Methylated-DNA-[protein]-cysteine S-methyltransferase DNA binding" evidence="2">
    <location>
        <begin position="8"/>
        <end position="67"/>
    </location>
</feature>
<keyword evidence="3" id="KW-0489">Methyltransferase</keyword>
<comment type="caution">
    <text evidence="3">The sequence shown here is derived from an EMBL/GenBank/DDBJ whole genome shotgun (WGS) entry which is preliminary data.</text>
</comment>
<dbReference type="InterPro" id="IPR014048">
    <property type="entry name" value="MethylDNA_cys_MeTrfase_DNA-bd"/>
</dbReference>
<dbReference type="AlphaFoldDB" id="A0A6H9YUJ3"/>
<dbReference type="GO" id="GO:0006281">
    <property type="term" value="P:DNA repair"/>
    <property type="evidence" value="ECO:0007669"/>
    <property type="project" value="InterPro"/>
</dbReference>
<reference evidence="3 4" key="1">
    <citation type="submission" date="2019-09" db="EMBL/GenBank/DDBJ databases">
        <title>Actinomadura physcomitrii sp. nov., a novel actinomycete isolated from moss [Physcomitrium sphaericum (Ludw) Fuernr].</title>
        <authorList>
            <person name="Zhuang X."/>
            <person name="Liu C."/>
        </authorList>
    </citation>
    <scope>NUCLEOTIDE SEQUENCE [LARGE SCALE GENOMIC DNA]</scope>
    <source>
        <strain evidence="3 4">HMC1</strain>
    </source>
</reference>